<feature type="binding site" evidence="2">
    <location>
        <position position="230"/>
    </location>
    <ligand>
        <name>Cu cation</name>
        <dbReference type="ChEBI" id="CHEBI:23378"/>
    </ligand>
</feature>
<dbReference type="PANTHER" id="PTHR12151:SF5">
    <property type="entry name" value="AT19154P"/>
    <property type="match status" value="1"/>
</dbReference>
<dbReference type="InterPro" id="IPR036249">
    <property type="entry name" value="Thioredoxin-like_sf"/>
</dbReference>
<keyword evidence="2" id="KW-0479">Metal-binding</keyword>
<dbReference type="Pfam" id="PF02630">
    <property type="entry name" value="SCO1-SenC"/>
    <property type="match status" value="1"/>
</dbReference>
<keyword evidence="2" id="KW-0186">Copper</keyword>
<evidence type="ECO:0000256" key="2">
    <source>
        <dbReference type="PIRSR" id="PIRSR603782-1"/>
    </source>
</evidence>
<evidence type="ECO:0000313" key="3">
    <source>
        <dbReference type="EMBL" id="KAK9819523.1"/>
    </source>
</evidence>
<evidence type="ECO:0000313" key="4">
    <source>
        <dbReference type="Proteomes" id="UP001438707"/>
    </source>
</evidence>
<dbReference type="Gene3D" id="3.40.30.10">
    <property type="entry name" value="Glutaredoxin"/>
    <property type="match status" value="1"/>
</dbReference>
<dbReference type="Proteomes" id="UP001438707">
    <property type="component" value="Unassembled WGS sequence"/>
</dbReference>
<dbReference type="GO" id="GO:0046872">
    <property type="term" value="F:metal ion binding"/>
    <property type="evidence" value="ECO:0007669"/>
    <property type="project" value="UniProtKB-KW"/>
</dbReference>
<dbReference type="GO" id="GO:0005739">
    <property type="term" value="C:mitochondrion"/>
    <property type="evidence" value="ECO:0007669"/>
    <property type="project" value="GOC"/>
</dbReference>
<dbReference type="InterPro" id="IPR003782">
    <property type="entry name" value="SCO1/SenC"/>
</dbReference>
<accession>A0AAW1QDQ6</accession>
<dbReference type="EMBL" id="JALJOS010000046">
    <property type="protein sequence ID" value="KAK9819523.1"/>
    <property type="molecule type" value="Genomic_DNA"/>
</dbReference>
<dbReference type="PANTHER" id="PTHR12151">
    <property type="entry name" value="ELECTRON TRANSPORT PROTIN SCO1/SENC FAMILY MEMBER"/>
    <property type="match status" value="1"/>
</dbReference>
<comment type="caution">
    <text evidence="3">The sequence shown here is derived from an EMBL/GenBank/DDBJ whole genome shotgun (WGS) entry which is preliminary data.</text>
</comment>
<sequence>MLSRHACRFGRRLTKLADAARSSAVPATSGITPAVAASSSRAFATDTLNLTKEHNSHWLGYTLGGISAGGIMYYLFTHSTQTQANADGKLVAHAPTGHAAHSHLSISEFNLVDHMGQPASSDDVLGEFVLFYFGAASNPATNEAMTKLTETVRQIDRKTNMHYLTPVFISVDPKDEPIKLRGFVTKYHDRMIALSGQDANKALDSAKAFSKDTAGKSPKGSGASTDEVAHTCFLVNPEGELLASFGDEDTVINTSDAVASHISNYKLHHPSWHGPKAIKVRNA</sequence>
<evidence type="ECO:0000256" key="1">
    <source>
        <dbReference type="ARBA" id="ARBA00010996"/>
    </source>
</evidence>
<organism evidence="3 4">
    <name type="scientific">Apatococcus lobatus</name>
    <dbReference type="NCBI Taxonomy" id="904363"/>
    <lineage>
        <taxon>Eukaryota</taxon>
        <taxon>Viridiplantae</taxon>
        <taxon>Chlorophyta</taxon>
        <taxon>core chlorophytes</taxon>
        <taxon>Trebouxiophyceae</taxon>
        <taxon>Chlorellales</taxon>
        <taxon>Chlorellaceae</taxon>
        <taxon>Apatococcus</taxon>
    </lineage>
</organism>
<protein>
    <submittedName>
        <fullName evidence="3">Uncharacterized protein</fullName>
    </submittedName>
</protein>
<dbReference type="AlphaFoldDB" id="A0AAW1QDQ6"/>
<keyword evidence="4" id="KW-1185">Reference proteome</keyword>
<reference evidence="3 4" key="1">
    <citation type="journal article" date="2024" name="Nat. Commun.">
        <title>Phylogenomics reveals the evolutionary origins of lichenization in chlorophyte algae.</title>
        <authorList>
            <person name="Puginier C."/>
            <person name="Libourel C."/>
            <person name="Otte J."/>
            <person name="Skaloud P."/>
            <person name="Haon M."/>
            <person name="Grisel S."/>
            <person name="Petersen M."/>
            <person name="Berrin J.G."/>
            <person name="Delaux P.M."/>
            <person name="Dal Grande F."/>
            <person name="Keller J."/>
        </authorList>
    </citation>
    <scope>NUCLEOTIDE SEQUENCE [LARGE SCALE GENOMIC DNA]</scope>
    <source>
        <strain evidence="3 4">SAG 2145</strain>
    </source>
</reference>
<name>A0AAW1QDQ6_9CHLO</name>
<comment type="similarity">
    <text evidence="1">Belongs to the SCO1/2 family.</text>
</comment>
<gene>
    <name evidence="3" type="ORF">WJX74_004814</name>
</gene>
<dbReference type="SUPFAM" id="SSF52833">
    <property type="entry name" value="Thioredoxin-like"/>
    <property type="match status" value="1"/>
</dbReference>
<dbReference type="CDD" id="cd02968">
    <property type="entry name" value="SCO"/>
    <property type="match status" value="1"/>
</dbReference>
<proteinExistence type="inferred from homology"/>
<dbReference type="GO" id="GO:0033617">
    <property type="term" value="P:mitochondrial respiratory chain complex IV assembly"/>
    <property type="evidence" value="ECO:0007669"/>
    <property type="project" value="TreeGrafter"/>
</dbReference>